<proteinExistence type="predicted"/>
<protein>
    <recommendedName>
        <fullName evidence="4">C2H2-type domain-containing protein</fullName>
    </recommendedName>
</protein>
<keyword evidence="1" id="KW-0472">Membrane</keyword>
<evidence type="ECO:0000256" key="1">
    <source>
        <dbReference type="SAM" id="Phobius"/>
    </source>
</evidence>
<evidence type="ECO:0000313" key="3">
    <source>
        <dbReference type="Proteomes" id="UP000017837"/>
    </source>
</evidence>
<organism evidence="2 3">
    <name type="scientific">Asticcacaulis benevestitus DSM 16100 = ATCC BAA-896</name>
    <dbReference type="NCBI Taxonomy" id="1121022"/>
    <lineage>
        <taxon>Bacteria</taxon>
        <taxon>Pseudomonadati</taxon>
        <taxon>Pseudomonadota</taxon>
        <taxon>Alphaproteobacteria</taxon>
        <taxon>Caulobacterales</taxon>
        <taxon>Caulobacteraceae</taxon>
        <taxon>Asticcacaulis</taxon>
    </lineage>
</organism>
<keyword evidence="1" id="KW-1133">Transmembrane helix</keyword>
<evidence type="ECO:0008006" key="4">
    <source>
        <dbReference type="Google" id="ProtNLM"/>
    </source>
</evidence>
<dbReference type="Proteomes" id="UP000017837">
    <property type="component" value="Unassembled WGS sequence"/>
</dbReference>
<accession>V4Q3L8</accession>
<gene>
    <name evidence="2" type="ORF">ABENE_08720</name>
</gene>
<dbReference type="PATRIC" id="fig|1121022.4.peg.1755"/>
<dbReference type="EMBL" id="AWGB01000013">
    <property type="protein sequence ID" value="ESQ92450.1"/>
    <property type="molecule type" value="Genomic_DNA"/>
</dbReference>
<dbReference type="STRING" id="1121022.GCA_000376105_01254"/>
<dbReference type="RefSeq" id="WP_018080919.1">
    <property type="nucleotide sequence ID" value="NZ_AQWM01000003.1"/>
</dbReference>
<feature type="transmembrane region" description="Helical" evidence="1">
    <location>
        <begin position="28"/>
        <end position="46"/>
    </location>
</feature>
<keyword evidence="1" id="KW-0812">Transmembrane</keyword>
<reference evidence="2 3" key="1">
    <citation type="journal article" date="2014" name="Nature">
        <title>Sequential evolution of bacterial morphology by co-option of a developmental regulator.</title>
        <authorList>
            <person name="Jiang C."/>
            <person name="Brown P.J."/>
            <person name="Ducret A."/>
            <person name="Brun Y.V."/>
        </authorList>
    </citation>
    <scope>NUCLEOTIDE SEQUENCE [LARGE SCALE GENOMIC DNA]</scope>
    <source>
        <strain evidence="2 3">DSM 16100</strain>
    </source>
</reference>
<dbReference type="AlphaFoldDB" id="V4Q3L8"/>
<name>V4Q3L8_9CAUL</name>
<sequence>MSYRTRAAICFILLPVCLIGALSGSARLFWSFAFFFVAVSQFFFLCPRCGKHVDTKGADKGHLFYGVFEKHEPDCPRCGRTRENVWPLQYLTRREPWDGVRHDEP</sequence>
<comment type="caution">
    <text evidence="2">The sequence shown here is derived from an EMBL/GenBank/DDBJ whole genome shotgun (WGS) entry which is preliminary data.</text>
</comment>
<evidence type="ECO:0000313" key="2">
    <source>
        <dbReference type="EMBL" id="ESQ92450.1"/>
    </source>
</evidence>
<keyword evidence="3" id="KW-1185">Reference proteome</keyword>
<dbReference type="OrthoDB" id="7173361at2"/>